<dbReference type="RefSeq" id="XP_033688828.1">
    <property type="nucleotide sequence ID" value="XM_033832874.1"/>
</dbReference>
<dbReference type="SUPFAM" id="SSF52540">
    <property type="entry name" value="P-loop containing nucleoside triphosphate hydrolases"/>
    <property type="match status" value="1"/>
</dbReference>
<dbReference type="PRINTS" id="PR00364">
    <property type="entry name" value="DISEASERSIST"/>
</dbReference>
<dbReference type="InterPro" id="IPR002182">
    <property type="entry name" value="NB-ARC"/>
</dbReference>
<dbReference type="Gene3D" id="3.40.50.300">
    <property type="entry name" value="P-loop containing nucleotide triphosphate hydrolases"/>
    <property type="match status" value="1"/>
</dbReference>
<dbReference type="SUPFAM" id="SSF48452">
    <property type="entry name" value="TPR-like"/>
    <property type="match status" value="1"/>
</dbReference>
<dbReference type="InterPro" id="IPR056681">
    <property type="entry name" value="DUF7779"/>
</dbReference>
<sequence>MAWQSRSQDRWNQTLQLHLGRLGKHTNDVNVQLNYATFDIYLNDLHRRCSSSGVGKLLSPNVVDQVQQFTAAISSMAQANQFSCLFWGVLQAALKVSLQLTLEMHDIDYALGDGVFSSIMTSIADMLSDLTNKLPMFEQYIDLLPAAWELEEPLRGLYDDYVSFCIDVVLFFKSARWTLFRKLAYGGMRHRFEHTKASVAQHTARFQTSVDFAKTRLSVTTNQHILRLTDSNTRYAPEVKGVPFQQNPRFLGRDEVLQDLHKKIKMNENTDMSRQRSCVIHGMGGVGKTQTALEYTYRYRHEYSYIFWVRAETGLDLATSFGNIAQELMPSSAGADQGRNMELVRNWLVKNRSWLLVFDNVDEVNLNSCWPPSTHGSIIVTTQRKAMAHQASSEIHLGVFMEEEGSSLILDLIDPSRHNTTSNDVDVAKTISNELGGLPLLLSHVAGFVEGSRCPLQDLLDSLQPPTSFRKYGEPMEKVWKLALRALTPEALATLRIMAFLSPDGIAEYLLVREWDDPDLAFLSQTRRFDFNQVRQSLIDRHLVTAATVSGKPMLSLHRALKQHVLHGIDELGEGNLQAIFLRALAMQWAQLIADTVIYMWERGPTKDCLTLVDIGEDVCTAISHIDEVATIHANICCVAAGVQQDLRSRGRALSLAKCQQALELRQKRVRGLEQENNLGKTDVLRLANAWNDVGVSMIHGEEFSGAIRYFEESLRLKREWVDEDSLPWHFGETYKNLAFVALSQDRIEKAKDYVRRARELCSRGMAEKSAATQKARFIEANVLLNAGEQDKAYQIHKQVL</sequence>
<dbReference type="SMART" id="SM00028">
    <property type="entry name" value="TPR"/>
    <property type="match status" value="2"/>
</dbReference>
<keyword evidence="5" id="KW-1185">Reference proteome</keyword>
<feature type="domain" description="DUF7779" evidence="3">
    <location>
        <begin position="483"/>
        <end position="569"/>
    </location>
</feature>
<dbReference type="PANTHER" id="PTHR35205:SF1">
    <property type="entry name" value="ZU5 DOMAIN-CONTAINING PROTEIN"/>
    <property type="match status" value="1"/>
</dbReference>
<reference evidence="4" key="1">
    <citation type="journal article" date="2020" name="Stud. Mycol.">
        <title>101 Dothideomycetes genomes: a test case for predicting lifestyles and emergence of pathogens.</title>
        <authorList>
            <person name="Haridas S."/>
            <person name="Albert R."/>
            <person name="Binder M."/>
            <person name="Bloem J."/>
            <person name="Labutti K."/>
            <person name="Salamov A."/>
            <person name="Andreopoulos B."/>
            <person name="Baker S."/>
            <person name="Barry K."/>
            <person name="Bills G."/>
            <person name="Bluhm B."/>
            <person name="Cannon C."/>
            <person name="Castanera R."/>
            <person name="Culley D."/>
            <person name="Daum C."/>
            <person name="Ezra D."/>
            <person name="Gonzalez J."/>
            <person name="Henrissat B."/>
            <person name="Kuo A."/>
            <person name="Liang C."/>
            <person name="Lipzen A."/>
            <person name="Lutzoni F."/>
            <person name="Magnuson J."/>
            <person name="Mondo S."/>
            <person name="Nolan M."/>
            <person name="Ohm R."/>
            <person name="Pangilinan J."/>
            <person name="Park H.-J."/>
            <person name="Ramirez L."/>
            <person name="Alfaro M."/>
            <person name="Sun H."/>
            <person name="Tritt A."/>
            <person name="Yoshinaga Y."/>
            <person name="Zwiers L.-H."/>
            <person name="Turgeon B."/>
            <person name="Goodwin S."/>
            <person name="Spatafora J."/>
            <person name="Crous P."/>
            <person name="Grigoriev I."/>
        </authorList>
    </citation>
    <scope>NUCLEOTIDE SEQUENCE</scope>
    <source>
        <strain evidence="4">CBS 122368</strain>
    </source>
</reference>
<dbReference type="PROSITE" id="PS50005">
    <property type="entry name" value="TPR"/>
    <property type="match status" value="1"/>
</dbReference>
<name>A0A6A6ITQ9_9PLEO</name>
<dbReference type="Proteomes" id="UP000800094">
    <property type="component" value="Unassembled WGS sequence"/>
</dbReference>
<dbReference type="InterPro" id="IPR027417">
    <property type="entry name" value="P-loop_NTPase"/>
</dbReference>
<accession>A0A6A6ITQ9</accession>
<dbReference type="AlphaFoldDB" id="A0A6A6ITQ9"/>
<dbReference type="OrthoDB" id="5394701at2759"/>
<dbReference type="Pfam" id="PF00931">
    <property type="entry name" value="NB-ARC"/>
    <property type="match status" value="1"/>
</dbReference>
<evidence type="ECO:0000259" key="2">
    <source>
        <dbReference type="Pfam" id="PF00931"/>
    </source>
</evidence>
<dbReference type="InterPro" id="IPR019734">
    <property type="entry name" value="TPR_rpt"/>
</dbReference>
<evidence type="ECO:0000259" key="3">
    <source>
        <dbReference type="Pfam" id="PF25000"/>
    </source>
</evidence>
<dbReference type="Gene3D" id="1.25.40.10">
    <property type="entry name" value="Tetratricopeptide repeat domain"/>
    <property type="match status" value="1"/>
</dbReference>
<protein>
    <submittedName>
        <fullName evidence="4">Uncharacterized protein</fullName>
    </submittedName>
</protein>
<dbReference type="EMBL" id="ML987191">
    <property type="protein sequence ID" value="KAF2253824.1"/>
    <property type="molecule type" value="Genomic_DNA"/>
</dbReference>
<dbReference type="Pfam" id="PF25000">
    <property type="entry name" value="DUF7779"/>
    <property type="match status" value="1"/>
</dbReference>
<dbReference type="GeneID" id="54586204"/>
<evidence type="ECO:0000313" key="4">
    <source>
        <dbReference type="EMBL" id="KAF2253824.1"/>
    </source>
</evidence>
<gene>
    <name evidence="4" type="ORF">BU26DRAFT_561094</name>
</gene>
<evidence type="ECO:0000313" key="5">
    <source>
        <dbReference type="Proteomes" id="UP000800094"/>
    </source>
</evidence>
<feature type="repeat" description="TPR" evidence="1">
    <location>
        <begin position="688"/>
        <end position="721"/>
    </location>
</feature>
<feature type="domain" description="NB-ARC" evidence="2">
    <location>
        <begin position="275"/>
        <end position="405"/>
    </location>
</feature>
<keyword evidence="1" id="KW-0802">TPR repeat</keyword>
<proteinExistence type="predicted"/>
<dbReference type="InterPro" id="IPR011990">
    <property type="entry name" value="TPR-like_helical_dom_sf"/>
</dbReference>
<dbReference type="GO" id="GO:0043531">
    <property type="term" value="F:ADP binding"/>
    <property type="evidence" value="ECO:0007669"/>
    <property type="project" value="InterPro"/>
</dbReference>
<organism evidence="4 5">
    <name type="scientific">Trematosphaeria pertusa</name>
    <dbReference type="NCBI Taxonomy" id="390896"/>
    <lineage>
        <taxon>Eukaryota</taxon>
        <taxon>Fungi</taxon>
        <taxon>Dikarya</taxon>
        <taxon>Ascomycota</taxon>
        <taxon>Pezizomycotina</taxon>
        <taxon>Dothideomycetes</taxon>
        <taxon>Pleosporomycetidae</taxon>
        <taxon>Pleosporales</taxon>
        <taxon>Massarineae</taxon>
        <taxon>Trematosphaeriaceae</taxon>
        <taxon>Trematosphaeria</taxon>
    </lineage>
</organism>
<dbReference type="PANTHER" id="PTHR35205">
    <property type="entry name" value="NB-ARC AND TPR DOMAIN PROTEIN"/>
    <property type="match status" value="1"/>
</dbReference>
<evidence type="ECO:0000256" key="1">
    <source>
        <dbReference type="PROSITE-ProRule" id="PRU00339"/>
    </source>
</evidence>